<keyword evidence="2" id="KW-1185">Reference proteome</keyword>
<comment type="caution">
    <text evidence="1">The sequence shown here is derived from an EMBL/GenBank/DDBJ whole genome shotgun (WGS) entry which is preliminary data.</text>
</comment>
<sequence length="49" mass="4908">MDLPSIAIVLATCVFFLAGLSVLTESLLLAAAGSLGLAAAMVITTRVTT</sequence>
<dbReference type="Proteomes" id="UP000658127">
    <property type="component" value="Unassembled WGS sequence"/>
</dbReference>
<protein>
    <recommendedName>
        <fullName evidence="3">NADH-quinone oxidoreductase subunit J</fullName>
    </recommendedName>
</protein>
<proteinExistence type="predicted"/>
<dbReference type="EMBL" id="BMNE01000003">
    <property type="protein sequence ID" value="GGN82583.1"/>
    <property type="molecule type" value="Genomic_DNA"/>
</dbReference>
<gene>
    <name evidence="1" type="ORF">GCM10011610_34080</name>
</gene>
<name>A0ABQ2KI37_9NOCA</name>
<evidence type="ECO:0008006" key="3">
    <source>
        <dbReference type="Google" id="ProtNLM"/>
    </source>
</evidence>
<evidence type="ECO:0000313" key="2">
    <source>
        <dbReference type="Proteomes" id="UP000658127"/>
    </source>
</evidence>
<organism evidence="1 2">
    <name type="scientific">Nocardia rhizosphaerihabitans</name>
    <dbReference type="NCBI Taxonomy" id="1691570"/>
    <lineage>
        <taxon>Bacteria</taxon>
        <taxon>Bacillati</taxon>
        <taxon>Actinomycetota</taxon>
        <taxon>Actinomycetes</taxon>
        <taxon>Mycobacteriales</taxon>
        <taxon>Nocardiaceae</taxon>
        <taxon>Nocardia</taxon>
    </lineage>
</organism>
<dbReference type="RefSeq" id="WP_189029078.1">
    <property type="nucleotide sequence ID" value="NZ_BMNE01000003.1"/>
</dbReference>
<accession>A0ABQ2KI37</accession>
<reference evidence="2" key="1">
    <citation type="journal article" date="2019" name="Int. J. Syst. Evol. Microbiol.">
        <title>The Global Catalogue of Microorganisms (GCM) 10K type strain sequencing project: providing services to taxonomists for standard genome sequencing and annotation.</title>
        <authorList>
            <consortium name="The Broad Institute Genomics Platform"/>
            <consortium name="The Broad Institute Genome Sequencing Center for Infectious Disease"/>
            <person name="Wu L."/>
            <person name="Ma J."/>
        </authorList>
    </citation>
    <scope>NUCLEOTIDE SEQUENCE [LARGE SCALE GENOMIC DNA]</scope>
    <source>
        <strain evidence="2">CGMCC 4.7329</strain>
    </source>
</reference>
<evidence type="ECO:0000313" key="1">
    <source>
        <dbReference type="EMBL" id="GGN82583.1"/>
    </source>
</evidence>